<evidence type="ECO:0000256" key="5">
    <source>
        <dbReference type="SAM" id="MobiDB-lite"/>
    </source>
</evidence>
<feature type="domain" description="CCHC-type" evidence="6">
    <location>
        <begin position="356"/>
        <end position="372"/>
    </location>
</feature>
<dbReference type="PROSITE" id="PS50158">
    <property type="entry name" value="ZF_CCHC"/>
    <property type="match status" value="1"/>
</dbReference>
<dbReference type="PROSITE" id="PS50966">
    <property type="entry name" value="ZF_SWIM"/>
    <property type="match status" value="1"/>
</dbReference>
<dbReference type="PANTHER" id="PTHR31973">
    <property type="entry name" value="POLYPROTEIN, PUTATIVE-RELATED"/>
    <property type="match status" value="1"/>
</dbReference>
<comment type="caution">
    <text evidence="8">The sequence shown here is derived from an EMBL/GenBank/DDBJ whole genome shotgun (WGS) entry which is preliminary data.</text>
</comment>
<dbReference type="Pfam" id="PF10551">
    <property type="entry name" value="MULE"/>
    <property type="match status" value="1"/>
</dbReference>
<proteinExistence type="predicted"/>
<keyword evidence="3" id="KW-0862">Zinc</keyword>
<evidence type="ECO:0000256" key="2">
    <source>
        <dbReference type="ARBA" id="ARBA00022771"/>
    </source>
</evidence>
<gene>
    <name evidence="8" type="ORF">Ddye_023100</name>
</gene>
<protein>
    <recommendedName>
        <fullName evidence="10">SWIM-type domain-containing protein</fullName>
    </recommendedName>
</protein>
<dbReference type="Pfam" id="PF04434">
    <property type="entry name" value="SWIM"/>
    <property type="match status" value="1"/>
</dbReference>
<reference evidence="8" key="1">
    <citation type="journal article" date="2023" name="Plant J.">
        <title>Genome sequences and population genomics provide insights into the demographic history, inbreeding, and mutation load of two 'living fossil' tree species of Dipteronia.</title>
        <authorList>
            <person name="Feng Y."/>
            <person name="Comes H.P."/>
            <person name="Chen J."/>
            <person name="Zhu S."/>
            <person name="Lu R."/>
            <person name="Zhang X."/>
            <person name="Li P."/>
            <person name="Qiu J."/>
            <person name="Olsen K.M."/>
            <person name="Qiu Y."/>
        </authorList>
    </citation>
    <scope>NUCLEOTIDE SEQUENCE</scope>
    <source>
        <strain evidence="8">KIB01</strain>
    </source>
</reference>
<accession>A0AAD9TSS9</accession>
<evidence type="ECO:0000259" key="6">
    <source>
        <dbReference type="PROSITE" id="PS50158"/>
    </source>
</evidence>
<keyword evidence="2 4" id="KW-0863">Zinc-finger</keyword>
<dbReference type="AlphaFoldDB" id="A0AAD9TSS9"/>
<evidence type="ECO:0000256" key="4">
    <source>
        <dbReference type="PROSITE-ProRule" id="PRU00047"/>
    </source>
</evidence>
<evidence type="ECO:0000313" key="9">
    <source>
        <dbReference type="Proteomes" id="UP001280121"/>
    </source>
</evidence>
<evidence type="ECO:0000256" key="1">
    <source>
        <dbReference type="ARBA" id="ARBA00022723"/>
    </source>
</evidence>
<dbReference type="InterPro" id="IPR001878">
    <property type="entry name" value="Znf_CCHC"/>
</dbReference>
<evidence type="ECO:0000259" key="7">
    <source>
        <dbReference type="PROSITE" id="PS50966"/>
    </source>
</evidence>
<keyword evidence="9" id="KW-1185">Reference proteome</keyword>
<evidence type="ECO:0008006" key="10">
    <source>
        <dbReference type="Google" id="ProtNLM"/>
    </source>
</evidence>
<feature type="region of interest" description="Disordered" evidence="5">
    <location>
        <begin position="294"/>
        <end position="387"/>
    </location>
</feature>
<feature type="compositionally biased region" description="Polar residues" evidence="5">
    <location>
        <begin position="328"/>
        <end position="343"/>
    </location>
</feature>
<dbReference type="InterPro" id="IPR018289">
    <property type="entry name" value="MULE_transposase_dom"/>
</dbReference>
<dbReference type="Gene3D" id="4.10.60.10">
    <property type="entry name" value="Zinc finger, CCHC-type"/>
    <property type="match status" value="1"/>
</dbReference>
<dbReference type="GO" id="GO:0008270">
    <property type="term" value="F:zinc ion binding"/>
    <property type="evidence" value="ECO:0007669"/>
    <property type="project" value="UniProtKB-KW"/>
</dbReference>
<sequence length="387" mass="44870">MFIAACQDEKNQVFPLAYGWGDVECEDSWTWFLKELKKTIGCPTNCIIISNRSSAIKVAMAKEYPEIPHGLCGFHMNMNLKNIFKSHVVCKLFHEASRAHRQTEFLEKMRELSRVNMRAYEYLMRVGPHRWSRAYCPVRRYGRMTSNIVECMNNCLRYARQLPITTLVEYVRDMMQKWFHERRDAASRNTTQLSRWATEKLTKTNETSHKYTVRSIDHVNFNVKDGEKDGLVNLSEKSCTCKEFQNDLLPCSHALAAISTWLESYSGLIFSVGHPSEWNTPEEVRAEVVLPPDWRPQAGRPRKNSVPSVGEHGRRSRYYTISKKSGHNRQNCANPPVDQQCNVLNPPINPRPRQRRKCKSCGQEGHNIRTCPTRPYDNPTDLDNDVE</sequence>
<dbReference type="Proteomes" id="UP001280121">
    <property type="component" value="Unassembled WGS sequence"/>
</dbReference>
<evidence type="ECO:0000256" key="3">
    <source>
        <dbReference type="ARBA" id="ARBA00022833"/>
    </source>
</evidence>
<dbReference type="InterPro" id="IPR007527">
    <property type="entry name" value="Znf_SWIM"/>
</dbReference>
<keyword evidence="1" id="KW-0479">Metal-binding</keyword>
<dbReference type="InterPro" id="IPR006564">
    <property type="entry name" value="Znf_PMZ"/>
</dbReference>
<dbReference type="SMART" id="SM00575">
    <property type="entry name" value="ZnF_PMZ"/>
    <property type="match status" value="1"/>
</dbReference>
<evidence type="ECO:0000313" key="8">
    <source>
        <dbReference type="EMBL" id="KAK2641337.1"/>
    </source>
</evidence>
<feature type="domain" description="SWIM-type" evidence="7">
    <location>
        <begin position="221"/>
        <end position="262"/>
    </location>
</feature>
<organism evidence="8 9">
    <name type="scientific">Dipteronia dyeriana</name>
    <dbReference type="NCBI Taxonomy" id="168575"/>
    <lineage>
        <taxon>Eukaryota</taxon>
        <taxon>Viridiplantae</taxon>
        <taxon>Streptophyta</taxon>
        <taxon>Embryophyta</taxon>
        <taxon>Tracheophyta</taxon>
        <taxon>Spermatophyta</taxon>
        <taxon>Magnoliopsida</taxon>
        <taxon>eudicotyledons</taxon>
        <taxon>Gunneridae</taxon>
        <taxon>Pentapetalae</taxon>
        <taxon>rosids</taxon>
        <taxon>malvids</taxon>
        <taxon>Sapindales</taxon>
        <taxon>Sapindaceae</taxon>
        <taxon>Hippocastanoideae</taxon>
        <taxon>Acereae</taxon>
        <taxon>Dipteronia</taxon>
    </lineage>
</organism>
<dbReference type="EMBL" id="JANJYI010000007">
    <property type="protein sequence ID" value="KAK2641337.1"/>
    <property type="molecule type" value="Genomic_DNA"/>
</dbReference>
<dbReference type="PANTHER" id="PTHR31973:SF195">
    <property type="entry name" value="MUDR FAMILY TRANSPOSASE"/>
    <property type="match status" value="1"/>
</dbReference>
<dbReference type="GO" id="GO:0003676">
    <property type="term" value="F:nucleic acid binding"/>
    <property type="evidence" value="ECO:0007669"/>
    <property type="project" value="InterPro"/>
</dbReference>
<name>A0AAD9TSS9_9ROSI</name>